<keyword evidence="1" id="KW-1133">Transmembrane helix</keyword>
<dbReference type="AlphaFoldDB" id="A0A1I0FAU6"/>
<evidence type="ECO:0000256" key="1">
    <source>
        <dbReference type="SAM" id="Phobius"/>
    </source>
</evidence>
<proteinExistence type="predicted"/>
<accession>A0A1I0FAU6</accession>
<dbReference type="Proteomes" id="UP000199568">
    <property type="component" value="Unassembled WGS sequence"/>
</dbReference>
<evidence type="ECO:0008006" key="4">
    <source>
        <dbReference type="Google" id="ProtNLM"/>
    </source>
</evidence>
<gene>
    <name evidence="2" type="ORF">SAMN05660297_02731</name>
</gene>
<organism evidence="2 3">
    <name type="scientific">Natronincola peptidivorans</name>
    <dbReference type="NCBI Taxonomy" id="426128"/>
    <lineage>
        <taxon>Bacteria</taxon>
        <taxon>Bacillati</taxon>
        <taxon>Bacillota</taxon>
        <taxon>Clostridia</taxon>
        <taxon>Peptostreptococcales</taxon>
        <taxon>Natronincolaceae</taxon>
        <taxon>Natronincola</taxon>
    </lineage>
</organism>
<keyword evidence="3" id="KW-1185">Reference proteome</keyword>
<protein>
    <recommendedName>
        <fullName evidence="4">Haemolysin XhlA</fullName>
    </recommendedName>
</protein>
<evidence type="ECO:0000313" key="2">
    <source>
        <dbReference type="EMBL" id="SET55055.1"/>
    </source>
</evidence>
<keyword evidence="1" id="KW-0472">Membrane</keyword>
<dbReference type="STRING" id="426128.SAMN05660297_02731"/>
<reference evidence="2 3" key="1">
    <citation type="submission" date="2016-10" db="EMBL/GenBank/DDBJ databases">
        <authorList>
            <person name="de Groot N.N."/>
        </authorList>
    </citation>
    <scope>NUCLEOTIDE SEQUENCE [LARGE SCALE GENOMIC DNA]</scope>
    <source>
        <strain evidence="2 3">DSM 18979</strain>
    </source>
</reference>
<dbReference type="RefSeq" id="WP_170834822.1">
    <property type="nucleotide sequence ID" value="NZ_FOHU01000014.1"/>
</dbReference>
<feature type="transmembrane region" description="Helical" evidence="1">
    <location>
        <begin position="65"/>
        <end position="82"/>
    </location>
</feature>
<keyword evidence="1" id="KW-0812">Transmembrane</keyword>
<sequence length="85" mass="9615">MVCERHVEVTDSLKNHETRIAALERCTDVEKERTDMIFKILNEIKDSIGKIATKIEEIESRPNKLLWGAMGAVLGAIIMSGIKYL</sequence>
<dbReference type="EMBL" id="FOHU01000014">
    <property type="protein sequence ID" value="SET55055.1"/>
    <property type="molecule type" value="Genomic_DNA"/>
</dbReference>
<evidence type="ECO:0000313" key="3">
    <source>
        <dbReference type="Proteomes" id="UP000199568"/>
    </source>
</evidence>
<name>A0A1I0FAU6_9FIRM</name>